<keyword evidence="2" id="KW-1185">Reference proteome</keyword>
<evidence type="ECO:0000313" key="2">
    <source>
        <dbReference type="Proteomes" id="UP000828251"/>
    </source>
</evidence>
<gene>
    <name evidence="1" type="ORF">J1N35_001976</name>
</gene>
<accession>A0A9D3WKW3</accession>
<sequence>MEEEEISLLADELIQLSVKSSLVSPRSQFSLLCLVWRNKSYNSNSLCVQLRSYERAIALKAESNLVGRESLQLGSTEKKFMMNCLYTGEEEERITPTVKWLEDKATSTEQRTLTSGNSNKLNMLIDEGKNSQEGTKSNTAVGKNSLPEVIHMKAMGEIG</sequence>
<name>A0A9D3WKW3_9ROSI</name>
<dbReference type="OrthoDB" id="994464at2759"/>
<protein>
    <submittedName>
        <fullName evidence="1">Uncharacterized protein</fullName>
    </submittedName>
</protein>
<comment type="caution">
    <text evidence="1">The sequence shown here is derived from an EMBL/GenBank/DDBJ whole genome shotgun (WGS) entry which is preliminary data.</text>
</comment>
<proteinExistence type="predicted"/>
<reference evidence="1 2" key="1">
    <citation type="journal article" date="2021" name="Plant Biotechnol. J.">
        <title>Multi-omics assisted identification of the key and species-specific regulatory components of drought-tolerant mechanisms in Gossypium stocksii.</title>
        <authorList>
            <person name="Yu D."/>
            <person name="Ke L."/>
            <person name="Zhang D."/>
            <person name="Wu Y."/>
            <person name="Sun Y."/>
            <person name="Mei J."/>
            <person name="Sun J."/>
            <person name="Sun Y."/>
        </authorList>
    </citation>
    <scope>NUCLEOTIDE SEQUENCE [LARGE SCALE GENOMIC DNA]</scope>
    <source>
        <strain evidence="2">cv. E1</strain>
        <tissue evidence="1">Leaf</tissue>
    </source>
</reference>
<dbReference type="EMBL" id="JAIQCV010000001">
    <property type="protein sequence ID" value="KAH1130598.1"/>
    <property type="molecule type" value="Genomic_DNA"/>
</dbReference>
<evidence type="ECO:0000313" key="1">
    <source>
        <dbReference type="EMBL" id="KAH1130598.1"/>
    </source>
</evidence>
<dbReference type="AlphaFoldDB" id="A0A9D3WKW3"/>
<dbReference type="Proteomes" id="UP000828251">
    <property type="component" value="Unassembled WGS sequence"/>
</dbReference>
<organism evidence="1 2">
    <name type="scientific">Gossypium stocksii</name>
    <dbReference type="NCBI Taxonomy" id="47602"/>
    <lineage>
        <taxon>Eukaryota</taxon>
        <taxon>Viridiplantae</taxon>
        <taxon>Streptophyta</taxon>
        <taxon>Embryophyta</taxon>
        <taxon>Tracheophyta</taxon>
        <taxon>Spermatophyta</taxon>
        <taxon>Magnoliopsida</taxon>
        <taxon>eudicotyledons</taxon>
        <taxon>Gunneridae</taxon>
        <taxon>Pentapetalae</taxon>
        <taxon>rosids</taxon>
        <taxon>malvids</taxon>
        <taxon>Malvales</taxon>
        <taxon>Malvaceae</taxon>
        <taxon>Malvoideae</taxon>
        <taxon>Gossypium</taxon>
    </lineage>
</organism>